<comment type="caution">
    <text evidence="1">The sequence shown here is derived from an EMBL/GenBank/DDBJ whole genome shotgun (WGS) entry which is preliminary data.</text>
</comment>
<protein>
    <submittedName>
        <fullName evidence="1">Uncharacterized protein</fullName>
    </submittedName>
</protein>
<organism evidence="1 2">
    <name type="scientific">Sesamum alatum</name>
    <dbReference type="NCBI Taxonomy" id="300844"/>
    <lineage>
        <taxon>Eukaryota</taxon>
        <taxon>Viridiplantae</taxon>
        <taxon>Streptophyta</taxon>
        <taxon>Embryophyta</taxon>
        <taxon>Tracheophyta</taxon>
        <taxon>Spermatophyta</taxon>
        <taxon>Magnoliopsida</taxon>
        <taxon>eudicotyledons</taxon>
        <taxon>Gunneridae</taxon>
        <taxon>Pentapetalae</taxon>
        <taxon>asterids</taxon>
        <taxon>lamiids</taxon>
        <taxon>Lamiales</taxon>
        <taxon>Pedaliaceae</taxon>
        <taxon>Sesamum</taxon>
    </lineage>
</organism>
<keyword evidence="2" id="KW-1185">Reference proteome</keyword>
<sequence>MAEDEDEDEDEGEDEDEAASWLLLNPMIKNDDEDQSNNDNGVLFAGGSDKYLTLDHYNSCQRNQFNHGYCNQQQECQSFLNGATAAVTVLSQSHRLHIVILLQCLKL</sequence>
<dbReference type="AlphaFoldDB" id="A0AAE1Y832"/>
<accession>A0AAE1Y832</accession>
<reference evidence="1" key="2">
    <citation type="journal article" date="2024" name="Plant">
        <title>Genomic evolution and insights into agronomic trait innovations of Sesamum species.</title>
        <authorList>
            <person name="Miao H."/>
            <person name="Wang L."/>
            <person name="Qu L."/>
            <person name="Liu H."/>
            <person name="Sun Y."/>
            <person name="Le M."/>
            <person name="Wang Q."/>
            <person name="Wei S."/>
            <person name="Zheng Y."/>
            <person name="Lin W."/>
            <person name="Duan Y."/>
            <person name="Cao H."/>
            <person name="Xiong S."/>
            <person name="Wang X."/>
            <person name="Wei L."/>
            <person name="Li C."/>
            <person name="Ma Q."/>
            <person name="Ju M."/>
            <person name="Zhao R."/>
            <person name="Li G."/>
            <person name="Mu C."/>
            <person name="Tian Q."/>
            <person name="Mei H."/>
            <person name="Zhang T."/>
            <person name="Gao T."/>
            <person name="Zhang H."/>
        </authorList>
    </citation>
    <scope>NUCLEOTIDE SEQUENCE</scope>
    <source>
        <strain evidence="1">3651</strain>
    </source>
</reference>
<evidence type="ECO:0000313" key="1">
    <source>
        <dbReference type="EMBL" id="KAK4425114.1"/>
    </source>
</evidence>
<reference evidence="1" key="1">
    <citation type="submission" date="2020-06" db="EMBL/GenBank/DDBJ databases">
        <authorList>
            <person name="Li T."/>
            <person name="Hu X."/>
            <person name="Zhang T."/>
            <person name="Song X."/>
            <person name="Zhang H."/>
            <person name="Dai N."/>
            <person name="Sheng W."/>
            <person name="Hou X."/>
            <person name="Wei L."/>
        </authorList>
    </citation>
    <scope>NUCLEOTIDE SEQUENCE</scope>
    <source>
        <strain evidence="1">3651</strain>
        <tissue evidence="1">Leaf</tissue>
    </source>
</reference>
<evidence type="ECO:0000313" key="2">
    <source>
        <dbReference type="Proteomes" id="UP001293254"/>
    </source>
</evidence>
<name>A0AAE1Y832_9LAMI</name>
<proteinExistence type="predicted"/>
<dbReference type="Proteomes" id="UP001293254">
    <property type="component" value="Unassembled WGS sequence"/>
</dbReference>
<gene>
    <name evidence="1" type="ORF">Salat_1705200</name>
</gene>
<dbReference type="EMBL" id="JACGWO010000006">
    <property type="protein sequence ID" value="KAK4425114.1"/>
    <property type="molecule type" value="Genomic_DNA"/>
</dbReference>